<dbReference type="PROSITE" id="PS50893">
    <property type="entry name" value="ABC_TRANSPORTER_2"/>
    <property type="match status" value="2"/>
</dbReference>
<dbReference type="InterPro" id="IPR017871">
    <property type="entry name" value="ABC_transporter-like_CS"/>
</dbReference>
<reference evidence="5 6" key="1">
    <citation type="submission" date="2023-08" db="EMBL/GenBank/DDBJ databases">
        <authorList>
            <person name="Girao M."/>
            <person name="Carvalho M.F."/>
        </authorList>
    </citation>
    <scope>NUCLEOTIDE SEQUENCE [LARGE SCALE GENOMIC DNA]</scope>
    <source>
        <strain evidence="5 6">CT-R113</strain>
    </source>
</reference>
<dbReference type="InterPro" id="IPR003439">
    <property type="entry name" value="ABC_transporter-like_ATP-bd"/>
</dbReference>
<protein>
    <submittedName>
        <fullName evidence="5">ATP-binding cassette domain-containing protein</fullName>
    </submittedName>
</protein>
<dbReference type="PANTHER" id="PTHR24220">
    <property type="entry name" value="IMPORT ATP-BINDING PROTEIN"/>
    <property type="match status" value="1"/>
</dbReference>
<dbReference type="InterPro" id="IPR015854">
    <property type="entry name" value="ABC_transpr_LolD-like"/>
</dbReference>
<dbReference type="SUPFAM" id="SSF52540">
    <property type="entry name" value="P-loop containing nucleoside triphosphate hydrolases"/>
    <property type="match status" value="2"/>
</dbReference>
<evidence type="ECO:0000256" key="2">
    <source>
        <dbReference type="ARBA" id="ARBA00022840"/>
    </source>
</evidence>
<comment type="caution">
    <text evidence="5">The sequence shown here is derived from an EMBL/GenBank/DDBJ whole genome shotgun (WGS) entry which is preliminary data.</text>
</comment>
<feature type="compositionally biased region" description="Basic and acidic residues" evidence="3">
    <location>
        <begin position="228"/>
        <end position="237"/>
    </location>
</feature>
<dbReference type="EMBL" id="JAUZMY010000024">
    <property type="protein sequence ID" value="MEE2039955.1"/>
    <property type="molecule type" value="Genomic_DNA"/>
</dbReference>
<keyword evidence="6" id="KW-1185">Reference proteome</keyword>
<dbReference type="PROSITE" id="PS00211">
    <property type="entry name" value="ABC_TRANSPORTER_1"/>
    <property type="match status" value="2"/>
</dbReference>
<dbReference type="Gene3D" id="3.40.50.300">
    <property type="entry name" value="P-loop containing nucleotide triphosphate hydrolases"/>
    <property type="match status" value="2"/>
</dbReference>
<keyword evidence="2 5" id="KW-0067">ATP-binding</keyword>
<dbReference type="CDD" id="cd03257">
    <property type="entry name" value="ABC_NikE_OppD_transporters"/>
    <property type="match status" value="1"/>
</dbReference>
<feature type="region of interest" description="Disordered" evidence="3">
    <location>
        <begin position="221"/>
        <end position="246"/>
    </location>
</feature>
<dbReference type="GO" id="GO:0005524">
    <property type="term" value="F:ATP binding"/>
    <property type="evidence" value="ECO:0007669"/>
    <property type="project" value="UniProtKB-KW"/>
</dbReference>
<dbReference type="Proteomes" id="UP001356095">
    <property type="component" value="Unassembled WGS sequence"/>
</dbReference>
<evidence type="ECO:0000259" key="4">
    <source>
        <dbReference type="PROSITE" id="PS50893"/>
    </source>
</evidence>
<proteinExistence type="predicted"/>
<organism evidence="5 6">
    <name type="scientific">Nocardiopsis codii</name>
    <dbReference type="NCBI Taxonomy" id="3065942"/>
    <lineage>
        <taxon>Bacteria</taxon>
        <taxon>Bacillati</taxon>
        <taxon>Actinomycetota</taxon>
        <taxon>Actinomycetes</taxon>
        <taxon>Streptosporangiales</taxon>
        <taxon>Nocardiopsidaceae</taxon>
        <taxon>Nocardiopsis</taxon>
    </lineage>
</organism>
<dbReference type="SMART" id="SM00382">
    <property type="entry name" value="AAA"/>
    <property type="match status" value="2"/>
</dbReference>
<keyword evidence="1" id="KW-0547">Nucleotide-binding</keyword>
<gene>
    <name evidence="5" type="ORF">Q8791_22320</name>
</gene>
<evidence type="ECO:0000313" key="5">
    <source>
        <dbReference type="EMBL" id="MEE2039955.1"/>
    </source>
</evidence>
<sequence length="473" mass="48905">MGEYEGLSARRIRVRDLSGRTVVGPVDLCAAEGRVLAVMGGSGGGKTSAVLAALDALPPGLVRASGEVRWYGTPIPAGGAARRWRSAHTGILGQDPASDLHPLRTVSALVAEGLARSAGGGARGPVRRALADLGLDPDAVGQRRPHELSGGQAKRVALARALVGDPWLLVLDEPTSGLDPDTVELVAGVLERRRGRPGRVTVVVTHDRSFAERVADDRVVLGSTPASPDRDAGRTARDPSGNPEVLGLRGLRVAAPDGRELVAGADLSVRRGECVAVLGPSGSGKSTLLRTVAGLHPPVSGSMALGGEQLPPGLRNRDRRLLRAVQFVGQDPVCALNPAHRVDTALARPARVLLGSTRGQARARVPGLLARVGLPEDVVGAYPGRLSGGQRQRVAIARALAAHPSLLLADEVTSALDAASAGTVLDLLDSLREEHGLAVLMVTHDRDVAARADRVLALDPGRGELVPGGLTVT</sequence>
<feature type="domain" description="ABC transporter" evidence="4">
    <location>
        <begin position="246"/>
        <end position="472"/>
    </location>
</feature>
<evidence type="ECO:0000256" key="3">
    <source>
        <dbReference type="SAM" id="MobiDB-lite"/>
    </source>
</evidence>
<dbReference type="RefSeq" id="WP_330093716.1">
    <property type="nucleotide sequence ID" value="NZ_JAUZMY010000024.1"/>
</dbReference>
<dbReference type="PANTHER" id="PTHR24220:SF685">
    <property type="entry name" value="ABC TRANSPORTER RELATED"/>
    <property type="match status" value="1"/>
</dbReference>
<dbReference type="InterPro" id="IPR027417">
    <property type="entry name" value="P-loop_NTPase"/>
</dbReference>
<dbReference type="InterPro" id="IPR003593">
    <property type="entry name" value="AAA+_ATPase"/>
</dbReference>
<evidence type="ECO:0000256" key="1">
    <source>
        <dbReference type="ARBA" id="ARBA00022741"/>
    </source>
</evidence>
<evidence type="ECO:0000313" key="6">
    <source>
        <dbReference type="Proteomes" id="UP001356095"/>
    </source>
</evidence>
<feature type="domain" description="ABC transporter" evidence="4">
    <location>
        <begin position="7"/>
        <end position="248"/>
    </location>
</feature>
<accession>A0ABU7KCJ6</accession>
<dbReference type="Pfam" id="PF00005">
    <property type="entry name" value="ABC_tran"/>
    <property type="match status" value="2"/>
</dbReference>
<name>A0ABU7KCJ6_9ACTN</name>